<keyword evidence="2" id="KW-0560">Oxidoreductase</keyword>
<dbReference type="InterPro" id="IPR002347">
    <property type="entry name" value="SDR_fam"/>
</dbReference>
<evidence type="ECO:0000256" key="2">
    <source>
        <dbReference type="ARBA" id="ARBA00023002"/>
    </source>
</evidence>
<evidence type="ECO:0000256" key="3">
    <source>
        <dbReference type="RuleBase" id="RU000363"/>
    </source>
</evidence>
<proteinExistence type="inferred from homology"/>
<dbReference type="EMBL" id="QRWT01000001">
    <property type="protein sequence ID" value="RGT58278.1"/>
    <property type="molecule type" value="Genomic_DNA"/>
</dbReference>
<dbReference type="NCBIfam" id="NF006132">
    <property type="entry name" value="PRK08277.1"/>
    <property type="match status" value="1"/>
</dbReference>
<dbReference type="PANTHER" id="PTHR42760">
    <property type="entry name" value="SHORT-CHAIN DEHYDROGENASES/REDUCTASES FAMILY MEMBER"/>
    <property type="match status" value="1"/>
</dbReference>
<comment type="caution">
    <text evidence="4">The sequence shown here is derived from an EMBL/GenBank/DDBJ whole genome shotgun (WGS) entry which is preliminary data.</text>
</comment>
<dbReference type="InterPro" id="IPR036291">
    <property type="entry name" value="NAD(P)-bd_dom_sf"/>
</dbReference>
<dbReference type="PRINTS" id="PR00080">
    <property type="entry name" value="SDRFAMILY"/>
</dbReference>
<dbReference type="AlphaFoldDB" id="A0A3E4KRF3"/>
<dbReference type="PRINTS" id="PR00081">
    <property type="entry name" value="GDHRDH"/>
</dbReference>
<dbReference type="OrthoDB" id="9804104at2"/>
<comment type="similarity">
    <text evidence="1 3">Belongs to the short-chain dehydrogenases/reductases (SDR) family.</text>
</comment>
<organism evidence="4 6">
    <name type="scientific">Bacteroides intestinalis</name>
    <dbReference type="NCBI Taxonomy" id="329854"/>
    <lineage>
        <taxon>Bacteria</taxon>
        <taxon>Pseudomonadati</taxon>
        <taxon>Bacteroidota</taxon>
        <taxon>Bacteroidia</taxon>
        <taxon>Bacteroidales</taxon>
        <taxon>Bacteroidaceae</taxon>
        <taxon>Bacteroides</taxon>
    </lineage>
</organism>
<dbReference type="SUPFAM" id="SSF51735">
    <property type="entry name" value="NAD(P)-binding Rossmann-fold domains"/>
    <property type="match status" value="1"/>
</dbReference>
<reference evidence="4 6" key="1">
    <citation type="submission" date="2018-08" db="EMBL/GenBank/DDBJ databases">
        <title>A genome reference for cultivated species of the human gut microbiota.</title>
        <authorList>
            <person name="Zou Y."/>
            <person name="Xue W."/>
            <person name="Luo G."/>
        </authorList>
    </citation>
    <scope>NUCLEOTIDE SEQUENCE [LARGE SCALE GENOMIC DNA]</scope>
    <source>
        <strain evidence="4 6">AF19-10AC</strain>
    </source>
</reference>
<dbReference type="EMBL" id="RCXO01000013">
    <property type="protein sequence ID" value="RYT80148.1"/>
    <property type="molecule type" value="Genomic_DNA"/>
</dbReference>
<gene>
    <name evidence="4" type="ORF">DWX27_00770</name>
    <name evidence="5" type="ORF">EAJ06_11360</name>
</gene>
<sequence>MEEIGMNNIKKEEVAVVTGAGGTLCSELAVDLARKGYRVALIGRSLEKLRKTEKMIKEADGNVLSVSCDVRNLAEVKRAHALINEQFGACSILINGAGGNQPEAVTNINEFNERELEEEQGELRGFFNLDMSRFLDVIDVNIMGTVIPCQVFAPDMVRLGKGCIINFASMNTYRPLSRVPAYALSKAGIANFTQWLAAYLAPAHIRVNAIAPGFFLNDRSRKLLMTPDGNFSERGSNILRQTPMKHFGEAQELVGCMNWLINEEASGFVTGITIPIDGGFLACSGV</sequence>
<name>A0A3E4KRF3_9BACE</name>
<dbReference type="Pfam" id="PF00106">
    <property type="entry name" value="adh_short"/>
    <property type="match status" value="1"/>
</dbReference>
<dbReference type="Proteomes" id="UP000291191">
    <property type="component" value="Unassembled WGS sequence"/>
</dbReference>
<evidence type="ECO:0000313" key="4">
    <source>
        <dbReference type="EMBL" id="RGT58278.1"/>
    </source>
</evidence>
<reference evidence="5 7" key="2">
    <citation type="journal article" date="2019" name="Science, e1252229">
        <title>Invertible promoters mediate bacterial phase variation, antibiotic resistance, and host adaptation in the gut.</title>
        <authorList>
            <person name="Jiang X."/>
            <person name="Hall A.B."/>
            <person name="Arthur T.D."/>
            <person name="Plichta D.R."/>
            <person name="Covington C.T."/>
            <person name="Poyet M."/>
            <person name="Crothers J."/>
            <person name="Moses P.L."/>
            <person name="Tolonen A.C."/>
            <person name="Vlamakis H."/>
            <person name="Alm E.J."/>
            <person name="Xavier R.J."/>
        </authorList>
    </citation>
    <scope>NUCLEOTIDE SEQUENCE [LARGE SCALE GENOMIC DNA]</scope>
    <source>
        <strain evidence="7">bf_0095</strain>
        <strain evidence="5">Bf_0095</strain>
    </source>
</reference>
<evidence type="ECO:0000313" key="7">
    <source>
        <dbReference type="Proteomes" id="UP000291191"/>
    </source>
</evidence>
<dbReference type="Proteomes" id="UP000284772">
    <property type="component" value="Unassembled WGS sequence"/>
</dbReference>
<accession>A0A3E4KRF3</accession>
<dbReference type="PANTHER" id="PTHR42760:SF115">
    <property type="entry name" value="3-OXOACYL-[ACYL-CARRIER-PROTEIN] REDUCTASE FABG"/>
    <property type="match status" value="1"/>
</dbReference>
<evidence type="ECO:0000256" key="1">
    <source>
        <dbReference type="ARBA" id="ARBA00006484"/>
    </source>
</evidence>
<evidence type="ECO:0000313" key="5">
    <source>
        <dbReference type="EMBL" id="RYT80148.1"/>
    </source>
</evidence>
<keyword evidence="7" id="KW-1185">Reference proteome</keyword>
<dbReference type="Gene3D" id="3.40.50.720">
    <property type="entry name" value="NAD(P)-binding Rossmann-like Domain"/>
    <property type="match status" value="1"/>
</dbReference>
<protein>
    <submittedName>
        <fullName evidence="4">SDR family NAD(P)-dependent oxidoreductase</fullName>
    </submittedName>
</protein>
<dbReference type="GO" id="GO:0016616">
    <property type="term" value="F:oxidoreductase activity, acting on the CH-OH group of donors, NAD or NADP as acceptor"/>
    <property type="evidence" value="ECO:0007669"/>
    <property type="project" value="TreeGrafter"/>
</dbReference>
<evidence type="ECO:0000313" key="6">
    <source>
        <dbReference type="Proteomes" id="UP000284772"/>
    </source>
</evidence>